<dbReference type="GO" id="GO:0006235">
    <property type="term" value="P:dTTP biosynthetic process"/>
    <property type="evidence" value="ECO:0007669"/>
    <property type="project" value="UniProtKB-UniRule"/>
</dbReference>
<keyword evidence="4 12" id="KW-0808">Transferase</keyword>
<dbReference type="FunFam" id="3.40.50.300:FF:000225">
    <property type="entry name" value="Thymidylate kinase"/>
    <property type="match status" value="1"/>
</dbReference>
<keyword evidence="6 12" id="KW-0547">Nucleotide-binding</keyword>
<dbReference type="AlphaFoldDB" id="A0A6I4T0R8"/>
<dbReference type="HAMAP" id="MF_00165">
    <property type="entry name" value="Thymidylate_kinase"/>
    <property type="match status" value="1"/>
</dbReference>
<keyword evidence="15" id="KW-1185">Reference proteome</keyword>
<dbReference type="GO" id="GO:0004798">
    <property type="term" value="F:dTMP kinase activity"/>
    <property type="evidence" value="ECO:0007669"/>
    <property type="project" value="UniProtKB-UniRule"/>
</dbReference>
<evidence type="ECO:0000313" key="15">
    <source>
        <dbReference type="Proteomes" id="UP000438476"/>
    </source>
</evidence>
<dbReference type="Gene3D" id="3.40.50.300">
    <property type="entry name" value="P-loop containing nucleotide triphosphate hydrolases"/>
    <property type="match status" value="1"/>
</dbReference>
<dbReference type="SUPFAM" id="SSF52540">
    <property type="entry name" value="P-loop containing nucleoside triphosphate hydrolases"/>
    <property type="match status" value="1"/>
</dbReference>
<dbReference type="RefSeq" id="WP_160734943.1">
    <property type="nucleotide sequence ID" value="NZ_WTYT01000001.1"/>
</dbReference>
<reference evidence="14 15" key="1">
    <citation type="submission" date="2019-12" db="EMBL/GenBank/DDBJ databases">
        <title>Genomic-based taxomic classification of the family Erythrobacteraceae.</title>
        <authorList>
            <person name="Xu L."/>
        </authorList>
    </citation>
    <scope>NUCLEOTIDE SEQUENCE [LARGE SCALE GENOMIC DNA]</scope>
    <source>
        <strain evidence="14 15">LMG 29518</strain>
    </source>
</reference>
<evidence type="ECO:0000256" key="6">
    <source>
        <dbReference type="ARBA" id="ARBA00022741"/>
    </source>
</evidence>
<feature type="binding site" evidence="12">
    <location>
        <begin position="11"/>
        <end position="18"/>
    </location>
    <ligand>
        <name>ATP</name>
        <dbReference type="ChEBI" id="CHEBI:30616"/>
    </ligand>
</feature>
<evidence type="ECO:0000256" key="4">
    <source>
        <dbReference type="ARBA" id="ARBA00022679"/>
    </source>
</evidence>
<evidence type="ECO:0000256" key="2">
    <source>
        <dbReference type="ARBA" id="ARBA00012980"/>
    </source>
</evidence>
<gene>
    <name evidence="12 14" type="primary">tmk</name>
    <name evidence="14" type="ORF">GRI91_01935</name>
</gene>
<evidence type="ECO:0000256" key="1">
    <source>
        <dbReference type="ARBA" id="ARBA00009776"/>
    </source>
</evidence>
<feature type="domain" description="Thymidylate kinase-like" evidence="13">
    <location>
        <begin position="9"/>
        <end position="200"/>
    </location>
</feature>
<name>A0A6I4T0R8_9SPHN</name>
<evidence type="ECO:0000256" key="8">
    <source>
        <dbReference type="ARBA" id="ARBA00022840"/>
    </source>
</evidence>
<dbReference type="PANTHER" id="PTHR10344">
    <property type="entry name" value="THYMIDYLATE KINASE"/>
    <property type="match status" value="1"/>
</dbReference>
<dbReference type="CDD" id="cd01672">
    <property type="entry name" value="TMPK"/>
    <property type="match status" value="1"/>
</dbReference>
<keyword evidence="8 12" id="KW-0067">ATP-binding</keyword>
<dbReference type="NCBIfam" id="TIGR00041">
    <property type="entry name" value="DTMP_kinase"/>
    <property type="match status" value="1"/>
</dbReference>
<organism evidence="14 15">
    <name type="scientific">Altericroceibacterium endophyticum</name>
    <dbReference type="NCBI Taxonomy" id="1808508"/>
    <lineage>
        <taxon>Bacteria</taxon>
        <taxon>Pseudomonadati</taxon>
        <taxon>Pseudomonadota</taxon>
        <taxon>Alphaproteobacteria</taxon>
        <taxon>Sphingomonadales</taxon>
        <taxon>Erythrobacteraceae</taxon>
        <taxon>Altericroceibacterium</taxon>
    </lineage>
</organism>
<accession>A0A6I4T0R8</accession>
<dbReference type="OrthoDB" id="9774907at2"/>
<dbReference type="GO" id="GO:0006227">
    <property type="term" value="P:dUDP biosynthetic process"/>
    <property type="evidence" value="ECO:0007669"/>
    <property type="project" value="TreeGrafter"/>
</dbReference>
<evidence type="ECO:0000256" key="3">
    <source>
        <dbReference type="ARBA" id="ARBA00017144"/>
    </source>
</evidence>
<keyword evidence="5 12" id="KW-0545">Nucleotide biosynthesis</keyword>
<comment type="similarity">
    <text evidence="1 12">Belongs to the thymidylate kinase family.</text>
</comment>
<dbReference type="EC" id="2.7.4.9" evidence="2 12"/>
<comment type="caution">
    <text evidence="14">The sequence shown here is derived from an EMBL/GenBank/DDBJ whole genome shotgun (WGS) entry which is preliminary data.</text>
</comment>
<dbReference type="PANTHER" id="PTHR10344:SF4">
    <property type="entry name" value="UMP-CMP KINASE 2, MITOCHONDRIAL"/>
    <property type="match status" value="1"/>
</dbReference>
<evidence type="ECO:0000256" key="12">
    <source>
        <dbReference type="HAMAP-Rule" id="MF_00165"/>
    </source>
</evidence>
<evidence type="ECO:0000313" key="14">
    <source>
        <dbReference type="EMBL" id="MXO64518.1"/>
    </source>
</evidence>
<sequence length="212" mass="22992">MKRGRFISLEGGEGVGKSTQARLLESALAERNIPAIITREPGGTSGAEAVRSLLLDPENPDWGYRAEALLFAAARADHVERCILPALQSGQWVICDRFIDSTRAYQGGDAGLSDAEILALHAIGSGGLLPDRTFLLEVPAVITAQRLAKRDGTHADRIGGRDATFHEKVARIFGQLAEAEPQRFCRITADKSPEAVHQQIWQALQTMLAEPD</sequence>
<evidence type="ECO:0000256" key="7">
    <source>
        <dbReference type="ARBA" id="ARBA00022777"/>
    </source>
</evidence>
<evidence type="ECO:0000256" key="5">
    <source>
        <dbReference type="ARBA" id="ARBA00022727"/>
    </source>
</evidence>
<dbReference type="EMBL" id="WTYT01000001">
    <property type="protein sequence ID" value="MXO64518.1"/>
    <property type="molecule type" value="Genomic_DNA"/>
</dbReference>
<comment type="catalytic activity">
    <reaction evidence="10 12">
        <text>dTMP + ATP = dTDP + ADP</text>
        <dbReference type="Rhea" id="RHEA:13517"/>
        <dbReference type="ChEBI" id="CHEBI:30616"/>
        <dbReference type="ChEBI" id="CHEBI:58369"/>
        <dbReference type="ChEBI" id="CHEBI:63528"/>
        <dbReference type="ChEBI" id="CHEBI:456216"/>
        <dbReference type="EC" id="2.7.4.9"/>
    </reaction>
</comment>
<dbReference type="GO" id="GO:0006233">
    <property type="term" value="P:dTDP biosynthetic process"/>
    <property type="evidence" value="ECO:0007669"/>
    <property type="project" value="InterPro"/>
</dbReference>
<dbReference type="Proteomes" id="UP000438476">
    <property type="component" value="Unassembled WGS sequence"/>
</dbReference>
<evidence type="ECO:0000259" key="13">
    <source>
        <dbReference type="Pfam" id="PF02223"/>
    </source>
</evidence>
<dbReference type="InterPro" id="IPR027417">
    <property type="entry name" value="P-loop_NTPase"/>
</dbReference>
<dbReference type="Pfam" id="PF02223">
    <property type="entry name" value="Thymidylate_kin"/>
    <property type="match status" value="1"/>
</dbReference>
<dbReference type="GO" id="GO:0005829">
    <property type="term" value="C:cytosol"/>
    <property type="evidence" value="ECO:0007669"/>
    <property type="project" value="TreeGrafter"/>
</dbReference>
<dbReference type="InterPro" id="IPR018095">
    <property type="entry name" value="Thymidylate_kin_CS"/>
</dbReference>
<dbReference type="PROSITE" id="PS01331">
    <property type="entry name" value="THYMIDYLATE_KINASE"/>
    <property type="match status" value="1"/>
</dbReference>
<protein>
    <recommendedName>
        <fullName evidence="3 12">Thymidylate kinase</fullName>
        <ecNumber evidence="2 12">2.7.4.9</ecNumber>
    </recommendedName>
    <alternativeName>
        <fullName evidence="9 12">dTMP kinase</fullName>
    </alternativeName>
</protein>
<comment type="function">
    <text evidence="11 12">Phosphorylation of dTMP to form dTDP in both de novo and salvage pathways of dTTP synthesis.</text>
</comment>
<dbReference type="GO" id="GO:0005524">
    <property type="term" value="F:ATP binding"/>
    <property type="evidence" value="ECO:0007669"/>
    <property type="project" value="UniProtKB-UniRule"/>
</dbReference>
<evidence type="ECO:0000256" key="9">
    <source>
        <dbReference type="ARBA" id="ARBA00029962"/>
    </source>
</evidence>
<proteinExistence type="inferred from homology"/>
<keyword evidence="7 12" id="KW-0418">Kinase</keyword>
<dbReference type="InterPro" id="IPR018094">
    <property type="entry name" value="Thymidylate_kinase"/>
</dbReference>
<dbReference type="InterPro" id="IPR039430">
    <property type="entry name" value="Thymidylate_kin-like_dom"/>
</dbReference>
<evidence type="ECO:0000256" key="11">
    <source>
        <dbReference type="ARBA" id="ARBA00057735"/>
    </source>
</evidence>
<evidence type="ECO:0000256" key="10">
    <source>
        <dbReference type="ARBA" id="ARBA00048743"/>
    </source>
</evidence>